<keyword evidence="7 9" id="KW-0472">Membrane</keyword>
<feature type="transmembrane region" description="Helical" evidence="9">
    <location>
        <begin position="283"/>
        <end position="305"/>
    </location>
</feature>
<feature type="compositionally biased region" description="Basic and acidic residues" evidence="8">
    <location>
        <begin position="421"/>
        <end position="432"/>
    </location>
</feature>
<organism evidence="10 11">
    <name type="scientific">Quadrisphaera setariae</name>
    <dbReference type="NCBI Taxonomy" id="2593304"/>
    <lineage>
        <taxon>Bacteria</taxon>
        <taxon>Bacillati</taxon>
        <taxon>Actinomycetota</taxon>
        <taxon>Actinomycetes</taxon>
        <taxon>Kineosporiales</taxon>
        <taxon>Kineosporiaceae</taxon>
        <taxon>Quadrisphaera</taxon>
    </lineage>
</organism>
<keyword evidence="11" id="KW-1185">Reference proteome</keyword>
<dbReference type="GO" id="GO:0005886">
    <property type="term" value="C:plasma membrane"/>
    <property type="evidence" value="ECO:0007669"/>
    <property type="project" value="UniProtKB-SubCell"/>
</dbReference>
<feature type="transmembrane region" description="Helical" evidence="9">
    <location>
        <begin position="35"/>
        <end position="54"/>
    </location>
</feature>
<protein>
    <submittedName>
        <fullName evidence="10">AI-2E family transporter</fullName>
    </submittedName>
</protein>
<reference evidence="10 11" key="1">
    <citation type="submission" date="2019-07" db="EMBL/GenBank/DDBJ databases">
        <title>Quadrisphaera sp. strain DD2A genome sequencing and assembly.</title>
        <authorList>
            <person name="Kim I."/>
        </authorList>
    </citation>
    <scope>NUCLEOTIDE SEQUENCE [LARGE SCALE GENOMIC DNA]</scope>
    <source>
        <strain evidence="10 11">DD2A</strain>
    </source>
</reference>
<feature type="compositionally biased region" description="Acidic residues" evidence="8">
    <location>
        <begin position="379"/>
        <end position="388"/>
    </location>
</feature>
<comment type="similarity">
    <text evidence="2">Belongs to the autoinducer-2 exporter (AI-2E) (TC 2.A.86) family.</text>
</comment>
<evidence type="ECO:0000256" key="9">
    <source>
        <dbReference type="SAM" id="Phobius"/>
    </source>
</evidence>
<evidence type="ECO:0000256" key="8">
    <source>
        <dbReference type="SAM" id="MobiDB-lite"/>
    </source>
</evidence>
<dbReference type="Proteomes" id="UP000321234">
    <property type="component" value="Unassembled WGS sequence"/>
</dbReference>
<dbReference type="GO" id="GO:0055085">
    <property type="term" value="P:transmembrane transport"/>
    <property type="evidence" value="ECO:0007669"/>
    <property type="project" value="TreeGrafter"/>
</dbReference>
<comment type="caution">
    <text evidence="10">The sequence shown here is derived from an EMBL/GenBank/DDBJ whole genome shotgun (WGS) entry which is preliminary data.</text>
</comment>
<dbReference type="AlphaFoldDB" id="A0A5C8ZHP8"/>
<comment type="subcellular location">
    <subcellularLocation>
        <location evidence="1">Cell membrane</location>
        <topology evidence="1">Multi-pass membrane protein</topology>
    </subcellularLocation>
</comment>
<evidence type="ECO:0000256" key="4">
    <source>
        <dbReference type="ARBA" id="ARBA00022475"/>
    </source>
</evidence>
<feature type="transmembrane region" description="Helical" evidence="9">
    <location>
        <begin position="230"/>
        <end position="251"/>
    </location>
</feature>
<evidence type="ECO:0000256" key="6">
    <source>
        <dbReference type="ARBA" id="ARBA00022989"/>
    </source>
</evidence>
<evidence type="ECO:0000313" key="10">
    <source>
        <dbReference type="EMBL" id="TXR56446.1"/>
    </source>
</evidence>
<sequence>MAGVPPTQSRLTRTPRPERSAADAVPFPVRVSAAWAWRIVVVAVVLYGVGRVLAYFSELTVALFVSLLLVALLVPFVDFLDRHGWPRVLATLVSLLLGIALIVGLFTLVVTQIASGFDDLAQSASQGITQLQTWLSNGPLGLSTGQINDYITQARTALQENSQSLINGAVAVGGTAATLLTGSFLVLFFTIFLTWDGRRVWSWLVRLLPGPAEAPFDAAMHRGWVTLTSYVRATIIVAAVDAIGIGLGAFFLNIPLAVPLAVLVFLGAFVPILGAVVTGAVAVLVGLVSQGPVTALIMLGVVLAVQQLESHVLQPILLGKAVSVHPLAVFVAIAAGGTLAGIPGVLFAVPIIAVANTVVVYLVRGDAALPKGLVKHFDDDDDEDDDGGEGGAATSDAQRRDADEVASRQAREEGEPPAPGRLDERAGDDGAR</sequence>
<feature type="compositionally biased region" description="Basic and acidic residues" evidence="8">
    <location>
        <begin position="397"/>
        <end position="414"/>
    </location>
</feature>
<accession>A0A5C8ZHP8</accession>
<dbReference type="EMBL" id="VKAC01000005">
    <property type="protein sequence ID" value="TXR56446.1"/>
    <property type="molecule type" value="Genomic_DNA"/>
</dbReference>
<dbReference type="PANTHER" id="PTHR21716:SF53">
    <property type="entry name" value="PERMEASE PERM-RELATED"/>
    <property type="match status" value="1"/>
</dbReference>
<proteinExistence type="inferred from homology"/>
<evidence type="ECO:0000313" key="11">
    <source>
        <dbReference type="Proteomes" id="UP000321234"/>
    </source>
</evidence>
<dbReference type="PANTHER" id="PTHR21716">
    <property type="entry name" value="TRANSMEMBRANE PROTEIN"/>
    <property type="match status" value="1"/>
</dbReference>
<keyword evidence="6 9" id="KW-1133">Transmembrane helix</keyword>
<name>A0A5C8ZHP8_9ACTN</name>
<evidence type="ECO:0000256" key="1">
    <source>
        <dbReference type="ARBA" id="ARBA00004651"/>
    </source>
</evidence>
<keyword evidence="3" id="KW-0813">Transport</keyword>
<evidence type="ECO:0000256" key="5">
    <source>
        <dbReference type="ARBA" id="ARBA00022692"/>
    </source>
</evidence>
<feature type="transmembrane region" description="Helical" evidence="9">
    <location>
        <begin position="165"/>
        <end position="195"/>
    </location>
</feature>
<evidence type="ECO:0000256" key="7">
    <source>
        <dbReference type="ARBA" id="ARBA00023136"/>
    </source>
</evidence>
<feature type="transmembrane region" description="Helical" evidence="9">
    <location>
        <begin position="61"/>
        <end position="77"/>
    </location>
</feature>
<gene>
    <name evidence="10" type="ORF">FMM08_10155</name>
</gene>
<evidence type="ECO:0000256" key="2">
    <source>
        <dbReference type="ARBA" id="ARBA00009773"/>
    </source>
</evidence>
<dbReference type="OrthoDB" id="9784366at2"/>
<dbReference type="InterPro" id="IPR002549">
    <property type="entry name" value="AI-2E-like"/>
</dbReference>
<keyword evidence="4" id="KW-1003">Cell membrane</keyword>
<keyword evidence="5 9" id="KW-0812">Transmembrane</keyword>
<feature type="transmembrane region" description="Helical" evidence="9">
    <location>
        <begin position="89"/>
        <end position="110"/>
    </location>
</feature>
<feature type="region of interest" description="Disordered" evidence="8">
    <location>
        <begin position="378"/>
        <end position="432"/>
    </location>
</feature>
<dbReference type="Pfam" id="PF01594">
    <property type="entry name" value="AI-2E_transport"/>
    <property type="match status" value="1"/>
</dbReference>
<feature type="transmembrane region" description="Helical" evidence="9">
    <location>
        <begin position="258"/>
        <end position="277"/>
    </location>
</feature>
<evidence type="ECO:0000256" key="3">
    <source>
        <dbReference type="ARBA" id="ARBA00022448"/>
    </source>
</evidence>